<dbReference type="InterPro" id="IPR037523">
    <property type="entry name" value="VOC_core"/>
</dbReference>
<gene>
    <name evidence="2" type="ORF">HNQ58_001764</name>
</gene>
<name>A0A7W7Y0H3_9GAMM</name>
<evidence type="ECO:0000259" key="1">
    <source>
        <dbReference type="PROSITE" id="PS51819"/>
    </source>
</evidence>
<dbReference type="PANTHER" id="PTHR33993">
    <property type="entry name" value="GLYOXALASE-RELATED"/>
    <property type="match status" value="1"/>
</dbReference>
<keyword evidence="3" id="KW-1185">Reference proteome</keyword>
<evidence type="ECO:0000313" key="2">
    <source>
        <dbReference type="EMBL" id="MBB5015854.1"/>
    </source>
</evidence>
<dbReference type="Pfam" id="PF00903">
    <property type="entry name" value="Glyoxalase"/>
    <property type="match status" value="1"/>
</dbReference>
<feature type="domain" description="VOC" evidence="1">
    <location>
        <begin position="7"/>
        <end position="121"/>
    </location>
</feature>
<dbReference type="Proteomes" id="UP000519004">
    <property type="component" value="Unassembled WGS sequence"/>
</dbReference>
<dbReference type="InterPro" id="IPR052164">
    <property type="entry name" value="Anthracycline_SecMetBiosynth"/>
</dbReference>
<dbReference type="PANTHER" id="PTHR33993:SF2">
    <property type="entry name" value="VOC DOMAIN-CONTAINING PROTEIN"/>
    <property type="match status" value="1"/>
</dbReference>
<dbReference type="GO" id="GO:0004493">
    <property type="term" value="F:methylmalonyl-CoA epimerase activity"/>
    <property type="evidence" value="ECO:0007669"/>
    <property type="project" value="UniProtKB-EC"/>
</dbReference>
<dbReference type="InterPro" id="IPR029068">
    <property type="entry name" value="Glyas_Bleomycin-R_OHBP_Dase"/>
</dbReference>
<proteinExistence type="predicted"/>
<reference evidence="2 3" key="1">
    <citation type="submission" date="2020-08" db="EMBL/GenBank/DDBJ databases">
        <title>Genomic Encyclopedia of Type Strains, Phase IV (KMG-IV): sequencing the most valuable type-strain genomes for metagenomic binning, comparative biology and taxonomic classification.</title>
        <authorList>
            <person name="Goeker M."/>
        </authorList>
    </citation>
    <scope>NUCLEOTIDE SEQUENCE [LARGE SCALE GENOMIC DNA]</scope>
    <source>
        <strain evidence="2 3">DSM 25897</strain>
    </source>
</reference>
<dbReference type="Gene3D" id="3.10.180.10">
    <property type="entry name" value="2,3-Dihydroxybiphenyl 1,2-Dioxygenase, domain 1"/>
    <property type="match status" value="1"/>
</dbReference>
<dbReference type="PROSITE" id="PS51819">
    <property type="entry name" value="VOC"/>
    <property type="match status" value="1"/>
</dbReference>
<dbReference type="RefSeq" id="WP_183948529.1">
    <property type="nucleotide sequence ID" value="NZ_JACHHX010000011.1"/>
</dbReference>
<evidence type="ECO:0000313" key="3">
    <source>
        <dbReference type="Proteomes" id="UP000519004"/>
    </source>
</evidence>
<dbReference type="AlphaFoldDB" id="A0A7W7Y0H3"/>
<organism evidence="2 3">
    <name type="scientific">Rehaibacterium terrae</name>
    <dbReference type="NCBI Taxonomy" id="1341696"/>
    <lineage>
        <taxon>Bacteria</taxon>
        <taxon>Pseudomonadati</taxon>
        <taxon>Pseudomonadota</taxon>
        <taxon>Gammaproteobacteria</taxon>
        <taxon>Lysobacterales</taxon>
        <taxon>Lysobacteraceae</taxon>
        <taxon>Rehaibacterium</taxon>
    </lineage>
</organism>
<protein>
    <submittedName>
        <fullName evidence="2">Methylmalonyl-CoA/ethylmalonyl-CoA epimerase</fullName>
        <ecNumber evidence="2">5.1.99.1</ecNumber>
    </submittedName>
</protein>
<dbReference type="SUPFAM" id="SSF54593">
    <property type="entry name" value="Glyoxalase/Bleomycin resistance protein/Dihydroxybiphenyl dioxygenase"/>
    <property type="match status" value="1"/>
</dbReference>
<dbReference type="EMBL" id="JACHHX010000011">
    <property type="protein sequence ID" value="MBB5015854.1"/>
    <property type="molecule type" value="Genomic_DNA"/>
</dbReference>
<dbReference type="InterPro" id="IPR004360">
    <property type="entry name" value="Glyas_Fos-R_dOase_dom"/>
</dbReference>
<sequence>MPTAPREIAQIAVACRDVARATAFYRDVLGLPLLFEAGGMSFFQCGPTRLMLSLPSSPDLAPPGSILYFRSDDIAAQLATLRAGGAQILREPALVHRDAHHALWLAFFRDTEGNMLALMEERPAA</sequence>
<keyword evidence="2" id="KW-0413">Isomerase</keyword>
<comment type="caution">
    <text evidence="2">The sequence shown here is derived from an EMBL/GenBank/DDBJ whole genome shotgun (WGS) entry which is preliminary data.</text>
</comment>
<dbReference type="EC" id="5.1.99.1" evidence="2"/>
<accession>A0A7W7Y0H3</accession>